<dbReference type="EMBL" id="CAFZ01000221">
    <property type="protein sequence ID" value="CCA73388.1"/>
    <property type="molecule type" value="Genomic_DNA"/>
</dbReference>
<comment type="caution">
    <text evidence="1">The sequence shown here is derived from an EMBL/GenBank/DDBJ whole genome shotgun (WGS) entry which is preliminary data.</text>
</comment>
<dbReference type="HOGENOM" id="CLU_809215_0_0_1"/>
<sequence length="343" mass="40026">MVMLLSTFPRSADAADNQHWLDRKGPAGYFILKFGKGDLVDPDQLDKGGKSKATEYVIFKKTLHHAASMSSRGTKCYLAIVRPEIESPGFALRSPQEVIPRLRLLKTSWQHVARTPEAHVFREYNKRHIEKMWSSLDQPSPNLVRIHLELPWMHKEASYEDDVLYKVAFPCVDALEEFECNFPLELDGLERIHAHLKDFKFFLDRFSFVELPDKAELYTSVKKLDWRVGDWCVHPGSKQMPIETVAYPDADFRSMNHLFRQCASLEELRVWRNQEDPWGGVFIRHFLPYVPRDKPLSRLKRVSFHYPIDWMDELDKSQVTCSYDIEALRRLPPGAEIQPTLLK</sequence>
<evidence type="ECO:0000313" key="1">
    <source>
        <dbReference type="EMBL" id="CCA73388.1"/>
    </source>
</evidence>
<evidence type="ECO:0000313" key="2">
    <source>
        <dbReference type="Proteomes" id="UP000007148"/>
    </source>
</evidence>
<name>G4TPZ5_SERID</name>
<organism evidence="1 2">
    <name type="scientific">Serendipita indica (strain DSM 11827)</name>
    <name type="common">Root endophyte fungus</name>
    <name type="synonym">Piriformospora indica</name>
    <dbReference type="NCBI Taxonomy" id="1109443"/>
    <lineage>
        <taxon>Eukaryota</taxon>
        <taxon>Fungi</taxon>
        <taxon>Dikarya</taxon>
        <taxon>Basidiomycota</taxon>
        <taxon>Agaricomycotina</taxon>
        <taxon>Agaricomycetes</taxon>
        <taxon>Sebacinales</taxon>
        <taxon>Serendipitaceae</taxon>
        <taxon>Serendipita</taxon>
    </lineage>
</organism>
<accession>G4TPZ5</accession>
<dbReference type="Proteomes" id="UP000007148">
    <property type="component" value="Unassembled WGS sequence"/>
</dbReference>
<reference evidence="1 2" key="1">
    <citation type="journal article" date="2011" name="PLoS Pathog.">
        <title>Endophytic Life Strategies Decoded by Genome and Transcriptome Analyses of the Mutualistic Root Symbiont Piriformospora indica.</title>
        <authorList>
            <person name="Zuccaro A."/>
            <person name="Lahrmann U."/>
            <person name="Guldener U."/>
            <person name="Langen G."/>
            <person name="Pfiffi S."/>
            <person name="Biedenkopf D."/>
            <person name="Wong P."/>
            <person name="Samans B."/>
            <person name="Grimm C."/>
            <person name="Basiewicz M."/>
            <person name="Murat C."/>
            <person name="Martin F."/>
            <person name="Kogel K.H."/>
        </authorList>
    </citation>
    <scope>NUCLEOTIDE SEQUENCE [LARGE SCALE GENOMIC DNA]</scope>
    <source>
        <strain evidence="1 2">DSM 11827</strain>
    </source>
</reference>
<keyword evidence="2" id="KW-1185">Reference proteome</keyword>
<protein>
    <submittedName>
        <fullName evidence="1">Uncharacterized protein</fullName>
    </submittedName>
</protein>
<dbReference type="InParanoid" id="G4TPZ5"/>
<proteinExistence type="predicted"/>
<dbReference type="AlphaFoldDB" id="G4TPZ5"/>
<gene>
    <name evidence="1" type="ORF">PIIN_07342</name>
</gene>